<sequence length="83" mass="8300">MVGLTGPAQAATPDLVPDLAPLLTAHYDEEPAPAPEAPYVEPSSTAFGEGDLLNQGRDLAPAGVPLAGLTQSAVGAPSRLLPS</sequence>
<protein>
    <submittedName>
        <fullName evidence="2">Uncharacterized protein</fullName>
    </submittedName>
</protein>
<name>A0ABW1I436_9PSEU</name>
<evidence type="ECO:0000256" key="1">
    <source>
        <dbReference type="SAM" id="MobiDB-lite"/>
    </source>
</evidence>
<dbReference type="EMBL" id="JBHSQK010000017">
    <property type="protein sequence ID" value="MFC5948412.1"/>
    <property type="molecule type" value="Genomic_DNA"/>
</dbReference>
<accession>A0ABW1I436</accession>
<evidence type="ECO:0000313" key="3">
    <source>
        <dbReference type="Proteomes" id="UP001596119"/>
    </source>
</evidence>
<gene>
    <name evidence="2" type="ORF">ACFQH9_09020</name>
</gene>
<organism evidence="2 3">
    <name type="scientific">Pseudonocardia lutea</name>
    <dbReference type="NCBI Taxonomy" id="2172015"/>
    <lineage>
        <taxon>Bacteria</taxon>
        <taxon>Bacillati</taxon>
        <taxon>Actinomycetota</taxon>
        <taxon>Actinomycetes</taxon>
        <taxon>Pseudonocardiales</taxon>
        <taxon>Pseudonocardiaceae</taxon>
        <taxon>Pseudonocardia</taxon>
    </lineage>
</organism>
<reference evidence="3" key="1">
    <citation type="journal article" date="2019" name="Int. J. Syst. Evol. Microbiol.">
        <title>The Global Catalogue of Microorganisms (GCM) 10K type strain sequencing project: providing services to taxonomists for standard genome sequencing and annotation.</title>
        <authorList>
            <consortium name="The Broad Institute Genomics Platform"/>
            <consortium name="The Broad Institute Genome Sequencing Center for Infectious Disease"/>
            <person name="Wu L."/>
            <person name="Ma J."/>
        </authorList>
    </citation>
    <scope>NUCLEOTIDE SEQUENCE [LARGE SCALE GENOMIC DNA]</scope>
    <source>
        <strain evidence="3">CGMCC 4.7397</strain>
    </source>
</reference>
<keyword evidence="3" id="KW-1185">Reference proteome</keyword>
<proteinExistence type="predicted"/>
<feature type="region of interest" description="Disordered" evidence="1">
    <location>
        <begin position="28"/>
        <end position="63"/>
    </location>
</feature>
<comment type="caution">
    <text evidence="2">The sequence shown here is derived from an EMBL/GenBank/DDBJ whole genome shotgun (WGS) entry which is preliminary data.</text>
</comment>
<dbReference type="Proteomes" id="UP001596119">
    <property type="component" value="Unassembled WGS sequence"/>
</dbReference>
<evidence type="ECO:0000313" key="2">
    <source>
        <dbReference type="EMBL" id="MFC5948412.1"/>
    </source>
</evidence>